<dbReference type="AlphaFoldDB" id="A0AAU9IS67"/>
<evidence type="ECO:0000313" key="1">
    <source>
        <dbReference type="EMBL" id="CAG9316057.1"/>
    </source>
</evidence>
<reference evidence="1" key="1">
    <citation type="submission" date="2021-09" db="EMBL/GenBank/DDBJ databases">
        <authorList>
            <consortium name="AG Swart"/>
            <person name="Singh M."/>
            <person name="Singh A."/>
            <person name="Seah K."/>
            <person name="Emmerich C."/>
        </authorList>
    </citation>
    <scope>NUCLEOTIDE SEQUENCE</scope>
    <source>
        <strain evidence="1">ATCC30299</strain>
    </source>
</reference>
<comment type="caution">
    <text evidence="1">The sequence shown here is derived from an EMBL/GenBank/DDBJ whole genome shotgun (WGS) entry which is preliminary data.</text>
</comment>
<keyword evidence="2" id="KW-1185">Reference proteome</keyword>
<proteinExistence type="predicted"/>
<protein>
    <submittedName>
        <fullName evidence="1">Uncharacterized protein</fullName>
    </submittedName>
</protein>
<dbReference type="EMBL" id="CAJZBQ010000015">
    <property type="protein sequence ID" value="CAG9316057.1"/>
    <property type="molecule type" value="Genomic_DNA"/>
</dbReference>
<gene>
    <name evidence="1" type="ORF">BSTOLATCC_MIC15500</name>
</gene>
<name>A0AAU9IS67_9CILI</name>
<evidence type="ECO:0000313" key="2">
    <source>
        <dbReference type="Proteomes" id="UP001162131"/>
    </source>
</evidence>
<accession>A0AAU9IS67</accession>
<sequence>MTGCLKGDPHQTIETFQNKVTTLRLLIEEKQRDFVLEGFDTDLSQFILTLKTKVDSLRMKVPEEITQIKSNEIFVIVPMGIPAMGKSFIRALFQAAIESHEGVTFSTISSGKIREKCIQEYMESSKIRDWDYAYQQTNWISRVNFAKSLSREMKTKSKCHVLFLDKNFPPNSIPGTFAEITKNALKTSQIRIIALVPECGTPFVINDDKRHRSFTYELSLPFLIQCLVRARNRVDHETLTGSLTKKVAIVLMMYNMYRNVRFDDFLTNGFDYIMRLPFTEENAFEVDDNMRLVVSKTLTAFRPGGLPNEHTIRDLVELIDQYAEILPNIDPTPKISSELSKLFDLGISGNSGLEEETKEPIRRKDEIISFEGKSIESEEEIQQNCKKGRPDLKNYKLPIYIGIDADAWFRPLLIPIVISCLREFADAYEHEDIVKDLQEIQNAAVLEYFSEVWTIVGGLHVTTFFLGGNNELEMSEEYREFAENKEINFVLTHIVYVPGHIICASADKFNPYIKIANKHPHMTLLTGKWTAKYSTDVLSSIPLESGINRYQISLKQGQLEAYSISLSSKIMVRGIAKTFFN</sequence>
<organism evidence="1 2">
    <name type="scientific">Blepharisma stoltei</name>
    <dbReference type="NCBI Taxonomy" id="1481888"/>
    <lineage>
        <taxon>Eukaryota</taxon>
        <taxon>Sar</taxon>
        <taxon>Alveolata</taxon>
        <taxon>Ciliophora</taxon>
        <taxon>Postciliodesmatophora</taxon>
        <taxon>Heterotrichea</taxon>
        <taxon>Heterotrichida</taxon>
        <taxon>Blepharismidae</taxon>
        <taxon>Blepharisma</taxon>
    </lineage>
</organism>
<dbReference type="Proteomes" id="UP001162131">
    <property type="component" value="Unassembled WGS sequence"/>
</dbReference>